<evidence type="ECO:0000313" key="2">
    <source>
        <dbReference type="EMBL" id="KKQ93412.1"/>
    </source>
</evidence>
<dbReference type="AlphaFoldDB" id="A0A0G0LQS7"/>
<evidence type="ECO:0000256" key="1">
    <source>
        <dbReference type="SAM" id="SignalP"/>
    </source>
</evidence>
<dbReference type="EMBL" id="LBVW01000012">
    <property type="protein sequence ID" value="KKQ93412.1"/>
    <property type="molecule type" value="Genomic_DNA"/>
</dbReference>
<dbReference type="Proteomes" id="UP000034932">
    <property type="component" value="Unassembled WGS sequence"/>
</dbReference>
<reference evidence="2 3" key="1">
    <citation type="journal article" date="2015" name="Nature">
        <title>rRNA introns, odd ribosomes, and small enigmatic genomes across a large radiation of phyla.</title>
        <authorList>
            <person name="Brown C.T."/>
            <person name="Hug L.A."/>
            <person name="Thomas B.C."/>
            <person name="Sharon I."/>
            <person name="Castelle C.J."/>
            <person name="Singh A."/>
            <person name="Wilkins M.J."/>
            <person name="Williams K.H."/>
            <person name="Banfield J.F."/>
        </authorList>
    </citation>
    <scope>NUCLEOTIDE SEQUENCE [LARGE SCALE GENOMIC DNA]</scope>
</reference>
<feature type="chain" id="PRO_5002533370" evidence="1">
    <location>
        <begin position="29"/>
        <end position="387"/>
    </location>
</feature>
<protein>
    <submittedName>
        <fullName evidence="2">Uncharacterized protein</fullName>
    </submittedName>
</protein>
<accession>A0A0G0LQS7</accession>
<proteinExistence type="predicted"/>
<feature type="non-terminal residue" evidence="2">
    <location>
        <position position="387"/>
    </location>
</feature>
<dbReference type="STRING" id="1618573.UT19_C0012G0001"/>
<name>A0A0G0LQS7_9BACT</name>
<feature type="signal peptide" evidence="1">
    <location>
        <begin position="1"/>
        <end position="28"/>
    </location>
</feature>
<organism evidence="2 3">
    <name type="scientific">Candidatus Woesebacteria bacterium GW2011_GWB1_39_10b</name>
    <dbReference type="NCBI Taxonomy" id="1618573"/>
    <lineage>
        <taxon>Bacteria</taxon>
        <taxon>Candidatus Woeseibacteriota</taxon>
    </lineage>
</organism>
<keyword evidence="1" id="KW-0732">Signal</keyword>
<gene>
    <name evidence="2" type="ORF">UT19_C0012G0001</name>
</gene>
<comment type="caution">
    <text evidence="2">The sequence shown here is derived from an EMBL/GenBank/DDBJ whole genome shotgun (WGS) entry which is preliminary data.</text>
</comment>
<sequence>MNKIKLFKLSLTVSFVGFFLFITNVTHAQCGDNGICFEERRLDWAEGCEPSSFGSFCVQRWTDQKLIECRDRINCSYERWDWGVCEGFDLYPECPSKFIFTQGGCCGTDDDSGRDTCTGTSAPGCNTRGCNNIRTCQRRSGADPTCVCRCPGGGWADISGNKIGDPPSGGPITVASGETFELHWSASNVEGCTLDGTGVPDNVSGQRTSLTADHIYNFSCSRGGNCGSYTDSFVVNVIAALPPSCTLNPGDVNLVPGATVTLPISINTVNGAVDSITVTVSNSAVASVCETSAASCPPGVASATDNTLNPPDLNVLKITGYAPGSGTYTVSGDMDDVGNTACGPVPPAPPNDLTGNITVSNTQSWWQVVGGDVIAGGLSGIIRSLLP</sequence>
<evidence type="ECO:0000313" key="3">
    <source>
        <dbReference type="Proteomes" id="UP000034932"/>
    </source>
</evidence>